<comment type="similarity">
    <text evidence="2 4">Belongs to the glucose-6-phosphate 1-epimerase family.</text>
</comment>
<dbReference type="GO" id="GO:0005975">
    <property type="term" value="P:carbohydrate metabolic process"/>
    <property type="evidence" value="ECO:0007669"/>
    <property type="project" value="InterPro"/>
</dbReference>
<dbReference type="SUPFAM" id="SSF74650">
    <property type="entry name" value="Galactose mutarotase-like"/>
    <property type="match status" value="1"/>
</dbReference>
<accession>A0A6F8PK19</accession>
<dbReference type="GO" id="GO:0030246">
    <property type="term" value="F:carbohydrate binding"/>
    <property type="evidence" value="ECO:0007669"/>
    <property type="project" value="UniProtKB-UniRule"/>
</dbReference>
<comment type="catalytic activity">
    <reaction evidence="1">
        <text>alpha-D-glucose 6-phosphate = beta-D-glucose 6-phosphate</text>
        <dbReference type="Rhea" id="RHEA:16249"/>
        <dbReference type="ChEBI" id="CHEBI:58225"/>
        <dbReference type="ChEBI" id="CHEBI:58247"/>
        <dbReference type="EC" id="5.1.3.15"/>
    </reaction>
</comment>
<evidence type="ECO:0000256" key="2">
    <source>
        <dbReference type="ARBA" id="ARBA00005866"/>
    </source>
</evidence>
<dbReference type="PIRSF" id="PIRSF016020">
    <property type="entry name" value="PHexose_mutarotase"/>
    <property type="match status" value="1"/>
</dbReference>
<proteinExistence type="inferred from homology"/>
<name>A0A6F8PK19_9GAMM</name>
<reference evidence="7" key="1">
    <citation type="submission" date="2019-11" db="EMBL/GenBank/DDBJ databases">
        <title>Isolation and characterization of two novel species in the genus Thiomicrorhabdus.</title>
        <authorList>
            <person name="Mochizuki J."/>
            <person name="Kojima H."/>
            <person name="Fukui M."/>
        </authorList>
    </citation>
    <scope>NUCLEOTIDE SEQUENCE [LARGE SCALE GENOMIC DNA]</scope>
    <source>
        <strain evidence="7">AkT22</strain>
    </source>
</reference>
<protein>
    <recommendedName>
        <fullName evidence="4">Putative glucose-6-phosphate 1-epimerase</fullName>
        <ecNumber evidence="4">5.1.3.15</ecNumber>
    </recommendedName>
</protein>
<dbReference type="EMBL" id="AP021888">
    <property type="protein sequence ID" value="BBP42426.1"/>
    <property type="molecule type" value="Genomic_DNA"/>
</dbReference>
<evidence type="ECO:0000256" key="5">
    <source>
        <dbReference type="PIRSR" id="PIRSR016020-1"/>
    </source>
</evidence>
<evidence type="ECO:0000256" key="1">
    <source>
        <dbReference type="ARBA" id="ARBA00001096"/>
    </source>
</evidence>
<evidence type="ECO:0000313" key="6">
    <source>
        <dbReference type="EMBL" id="BBP42426.1"/>
    </source>
</evidence>
<sequence length="301" mass="32593">MPSELAKQFNAKTVTFKLQENLTMIEVDNAFATAKITTQGGSVLSYIPKSNNGSGADILWVSETAVYDGKKPVRGGVPVCWPWFGGHPADKTAPAHGFVRAALWQVSQVADLANGATEVTLSFKPSEKTLALWPFEFHLELKIEIGEKLVMSMTTSNLSDKPMEITEALHTYFTVADARDLVIGGLEGSVHLDKLSNAAAETQTDTVVLRPPMDSVYLNHTATAVMEDAGNQRQILVEKSNASSCVVWNPGPETVKGFADIRDEDWPTFACVEAGNVLDNAIQIPAGAKHTFVMKLSSRTV</sequence>
<keyword evidence="7" id="KW-1185">Reference proteome</keyword>
<feature type="active site" evidence="5">
    <location>
        <position position="170"/>
    </location>
</feature>
<dbReference type="InterPro" id="IPR025532">
    <property type="entry name" value="G6P_1-epimerase"/>
</dbReference>
<organism evidence="6 7">
    <name type="scientific">Thiosulfativibrio zosterae</name>
    <dbReference type="NCBI Taxonomy" id="2675053"/>
    <lineage>
        <taxon>Bacteria</taxon>
        <taxon>Pseudomonadati</taxon>
        <taxon>Pseudomonadota</taxon>
        <taxon>Gammaproteobacteria</taxon>
        <taxon>Thiotrichales</taxon>
        <taxon>Piscirickettsiaceae</taxon>
        <taxon>Thiosulfativibrio</taxon>
    </lineage>
</organism>
<dbReference type="InterPro" id="IPR014718">
    <property type="entry name" value="GH-type_carb-bd"/>
</dbReference>
<dbReference type="Pfam" id="PF01263">
    <property type="entry name" value="Aldose_epim"/>
    <property type="match status" value="1"/>
</dbReference>
<dbReference type="GO" id="GO:0047938">
    <property type="term" value="F:glucose-6-phosphate 1-epimerase activity"/>
    <property type="evidence" value="ECO:0007669"/>
    <property type="project" value="UniProtKB-UniRule"/>
</dbReference>
<dbReference type="Gene3D" id="2.70.98.10">
    <property type="match status" value="1"/>
</dbReference>
<feature type="active site" evidence="5">
    <location>
        <position position="273"/>
    </location>
</feature>
<keyword evidence="3 4" id="KW-0413">Isomerase</keyword>
<evidence type="ECO:0000256" key="4">
    <source>
        <dbReference type="PIRNR" id="PIRNR016020"/>
    </source>
</evidence>
<dbReference type="RefSeq" id="WP_173289843.1">
    <property type="nucleotide sequence ID" value="NZ_AP021888.1"/>
</dbReference>
<gene>
    <name evidence="6" type="ORF">THMIRHAT_01720</name>
</gene>
<dbReference type="PANTHER" id="PTHR11122">
    <property type="entry name" value="APOSPORY-ASSOCIATED PROTEIN C-RELATED"/>
    <property type="match status" value="1"/>
</dbReference>
<dbReference type="InterPro" id="IPR008183">
    <property type="entry name" value="Aldose_1/G6P_1-epimerase"/>
</dbReference>
<evidence type="ECO:0000256" key="3">
    <source>
        <dbReference type="ARBA" id="ARBA00023235"/>
    </source>
</evidence>
<dbReference type="EC" id="5.1.3.15" evidence="4"/>
<dbReference type="KEGG" id="tzo:THMIRHAT_01720"/>
<dbReference type="PANTHER" id="PTHR11122:SF13">
    <property type="entry name" value="GLUCOSE-6-PHOSPHATE 1-EPIMERASE"/>
    <property type="match status" value="1"/>
</dbReference>
<dbReference type="InterPro" id="IPR011013">
    <property type="entry name" value="Gal_mutarotase_sf_dom"/>
</dbReference>
<evidence type="ECO:0000313" key="7">
    <source>
        <dbReference type="Proteomes" id="UP000501466"/>
    </source>
</evidence>
<dbReference type="CDD" id="cd09020">
    <property type="entry name" value="D-hex-6-P-epi_like"/>
    <property type="match status" value="1"/>
</dbReference>
<dbReference type="AlphaFoldDB" id="A0A6F8PK19"/>
<dbReference type="Proteomes" id="UP000501466">
    <property type="component" value="Chromosome"/>
</dbReference>